<sequence length="416" mass="44946">MTTVSDLPTLTDTLRDLNVDDDDLSGRDAFNAMRTILTLRNLIDHHAAHLVATLDRLGVATTHGRTTRELLIVMGYAPAVAARLIRIAGSTTTLPTLHAHAADGAIPAEHIDAITTGITHIAQRSPQPVDSEARYTQVSDLLGHYFSGATPAQIAHRAKQLGNDLAATTAGGLPAGEDRTLNTLTHHEDHGRLHIRADLDTEVGEKLQAALEHFGAPRPEPDGSPDARSTARRHADALETVLDLAARGDTTTSTPRPQVLITVPAERPTTATLQFMGSLTETTLQQLSCDATVTTVIIDDQQVPLQLSKNDRFFTGHLRTALYIRDQCCIKCGAPAARSHGHHIQHWAHNGTTVLDNGCLLCPSCHADIHHNGWDVIIGTDNHPWLIPPATVDPQRTPLPAYNRRTLTLDNLPTAA</sequence>
<evidence type="ECO:0000256" key="2">
    <source>
        <dbReference type="SAM" id="MobiDB-lite"/>
    </source>
</evidence>
<dbReference type="InterPro" id="IPR003615">
    <property type="entry name" value="HNH_nuc"/>
</dbReference>
<dbReference type="KEGG" id="gom:D7316_03857"/>
<dbReference type="EMBL" id="CP033972">
    <property type="protein sequence ID" value="AZG47249.1"/>
    <property type="molecule type" value="Genomic_DNA"/>
</dbReference>
<evidence type="ECO:0000313" key="5">
    <source>
        <dbReference type="Proteomes" id="UP000271469"/>
    </source>
</evidence>
<protein>
    <recommendedName>
        <fullName evidence="3">HNH nuclease domain-containing protein</fullName>
    </recommendedName>
</protein>
<accession>A0A3G8JRT8</accession>
<dbReference type="Pfam" id="PF02720">
    <property type="entry name" value="DUF222"/>
    <property type="match status" value="1"/>
</dbReference>
<feature type="region of interest" description="Disordered" evidence="2">
    <location>
        <begin position="212"/>
        <end position="233"/>
    </location>
</feature>
<evidence type="ECO:0000313" key="4">
    <source>
        <dbReference type="EMBL" id="AZG47249.1"/>
    </source>
</evidence>
<dbReference type="CDD" id="cd00085">
    <property type="entry name" value="HNHc"/>
    <property type="match status" value="1"/>
</dbReference>
<dbReference type="OrthoDB" id="4379271at2"/>
<reference evidence="4 5" key="1">
    <citation type="submission" date="2018-11" db="EMBL/GenBank/DDBJ databases">
        <title>Gordonia insulae sp. nov., isolated from an island soil.</title>
        <authorList>
            <person name="Kim Y.S."/>
            <person name="Kim S.B."/>
        </authorList>
    </citation>
    <scope>NUCLEOTIDE SEQUENCE [LARGE SCALE GENOMIC DNA]</scope>
    <source>
        <strain evidence="4 5">MMS17-SY073</strain>
    </source>
</reference>
<dbReference type="Pfam" id="PF01844">
    <property type="entry name" value="HNH"/>
    <property type="match status" value="1"/>
</dbReference>
<dbReference type="GO" id="GO:0003676">
    <property type="term" value="F:nucleic acid binding"/>
    <property type="evidence" value="ECO:0007669"/>
    <property type="project" value="InterPro"/>
</dbReference>
<evidence type="ECO:0000259" key="3">
    <source>
        <dbReference type="SMART" id="SM00507"/>
    </source>
</evidence>
<dbReference type="RefSeq" id="WP_124709647.1">
    <property type="nucleotide sequence ID" value="NZ_CP033972.1"/>
</dbReference>
<dbReference type="Proteomes" id="UP000271469">
    <property type="component" value="Chromosome"/>
</dbReference>
<dbReference type="GO" id="GO:0008270">
    <property type="term" value="F:zinc ion binding"/>
    <property type="evidence" value="ECO:0007669"/>
    <property type="project" value="InterPro"/>
</dbReference>
<dbReference type="InterPro" id="IPR002711">
    <property type="entry name" value="HNH"/>
</dbReference>
<dbReference type="GO" id="GO:0004519">
    <property type="term" value="F:endonuclease activity"/>
    <property type="evidence" value="ECO:0007669"/>
    <property type="project" value="InterPro"/>
</dbReference>
<dbReference type="Gene3D" id="1.10.30.50">
    <property type="match status" value="1"/>
</dbReference>
<feature type="domain" description="HNH nuclease" evidence="3">
    <location>
        <begin position="317"/>
        <end position="367"/>
    </location>
</feature>
<dbReference type="AlphaFoldDB" id="A0A3G8JRT8"/>
<gene>
    <name evidence="4" type="ORF">D7316_03857</name>
</gene>
<name>A0A3G8JRT8_9ACTN</name>
<dbReference type="InterPro" id="IPR003870">
    <property type="entry name" value="DUF222"/>
</dbReference>
<comment type="similarity">
    <text evidence="1">Belongs to the Rv1128c/1148c/1588c/1702c/1945/3466 family.</text>
</comment>
<keyword evidence="5" id="KW-1185">Reference proteome</keyword>
<dbReference type="SMART" id="SM00507">
    <property type="entry name" value="HNHc"/>
    <property type="match status" value="1"/>
</dbReference>
<organism evidence="4 5">
    <name type="scientific">Gordonia insulae</name>
    <dbReference type="NCBI Taxonomy" id="2420509"/>
    <lineage>
        <taxon>Bacteria</taxon>
        <taxon>Bacillati</taxon>
        <taxon>Actinomycetota</taxon>
        <taxon>Actinomycetes</taxon>
        <taxon>Mycobacteriales</taxon>
        <taxon>Gordoniaceae</taxon>
        <taxon>Gordonia</taxon>
    </lineage>
</organism>
<evidence type="ECO:0000256" key="1">
    <source>
        <dbReference type="ARBA" id="ARBA00023450"/>
    </source>
</evidence>
<proteinExistence type="inferred from homology"/>